<evidence type="ECO:0000313" key="12">
    <source>
        <dbReference type="Proteomes" id="UP000327013"/>
    </source>
</evidence>
<dbReference type="SUPFAM" id="SSF55486">
    <property type="entry name" value="Metalloproteases ('zincins'), catalytic domain"/>
    <property type="match status" value="1"/>
</dbReference>
<dbReference type="GO" id="GO:0016251">
    <property type="term" value="F:RNA polymerase II general transcription initiation factor activity"/>
    <property type="evidence" value="ECO:0007669"/>
    <property type="project" value="TreeGrafter"/>
</dbReference>
<feature type="compositionally biased region" description="Low complexity" evidence="8">
    <location>
        <begin position="1436"/>
        <end position="1447"/>
    </location>
</feature>
<feature type="compositionally biased region" description="Polar residues" evidence="8">
    <location>
        <begin position="1321"/>
        <end position="1337"/>
    </location>
</feature>
<dbReference type="CDD" id="cd09839">
    <property type="entry name" value="M1_like_TAF2"/>
    <property type="match status" value="1"/>
</dbReference>
<sequence>MDATHATSAAREFSAYSQKVELDVDFATQTLKGKTEITLLPLSKQSRLITLNCRQCLISSVTVEGRPTKVEYNEPFRHYTPFPSYGANQHHLHRARLQPQLQSPPDEELRIALPPRFQIQEVNPFAPVLQEPPGFKSAKNIGDSSAMADTPITATGAEFGSVFVPIRVNIEYEIKDFRDGLHFVGTKYPDSRYPHAYTRNSSLPGTACCLFPCIDESQSRCPWEISITAPRTLGDALLPRAGENGESEGQRSGISGMTEEEKGLDMTVVCSGELTDEVVSSLDPTRKTVSFALTSAVSPSQLGFAIGPFELVDLSDLREIDEDEKLGSNAARIHAYCLPGRAAEVRNTCMPLAKAIDFYTTTFTLYPFNNLYKMCFLEDAVSDTLITAGLTLCSTRLLFPDTVLDRINEVVRKLVHALAAQWAGIFIAPRGLEDTWVIVGVAYFMTDLFLKTLSGNNEYRFQQKMAAERVCDLDINRPSLVGLGTALQVHPSEIDFMALKAGVVLFILDRRLAKSSGSSGMPRIINRMFQNAKSGEVEATMVSTTQFQRLCEKLGHLKLEVFFNQWIHGAGCPKFTVRQSFNKKKLVVNLNIEQVQARKNDNDGDLDPNSFMRELKEETGDVWAGEVQPFFSGPMTIRIHEADGTPYEHIVEIKDAKTMLEIPYNTKYKRLKRSRRQKERTAVNNADGSADAQDDVLLYCLGDVLQEPEDVAQWQFRDWPPDTENKMSEESYEWIRMDADFEWICKMEINMPPYMFTSQLQQDRDVVAQYESVHFLSTCQTHPLVSTFLARTLMDRRYFHGIRTAAAQGLPRNAKDELDWIGLFHLEKAYQELFCVPNTSMTRPNDFSDRASYLVQCEIAKAIATIKDNSGRAPPRVKRFFVDKLKFNDNSNNEYSDCYYVSILMSGLAEALTVSEAYRSQQNDDDDDEDVDYAARREAINEIERYRRIDEWISSYQNIYSRTALGCLRHLAQAGVLKPKFGDMLQYTRPGNADLLRKEAFECLSDLKVLKNGVMMKYFLHSFETEPSPFMRASIWKAFGKGLGLLAIGEKEKDRPLAEGGLIIEQDVSLEGKELEFARRKTITGALVALKQEMSQNVTLKDALWSAVKSALLSPREIEDLLDVCEILYDPVDKIVATLRYPRYWSVSYNGNGIVTFRQTAKVRTKMYRLPEPIKPAATKIRFSVAAAKMEQPPPHTETFTVEEPLPVAPVLAQQPKAVAAPKLKLKAETKPKASSLAQSPVQATLAIAPDSGKSKVIRLKLSPQLLRAFLHAGHSPARGTSEDNGTGVQGSMPTTTSSDLAALNVPLASVPAPVEVGNALPTNSTSDTMVSSSAEHTNPEYGSPRYGSPVMYSKALSNGGASATAATKEEEYLPPPPRLKKRKSSSTAPHGEDEFTAPRSKKRKSATPAASEEMSATPQPPKRPVIKLKLSMSKGASSSPATGTTQSPPPPTGS</sequence>
<proteinExistence type="inferred from homology"/>
<feature type="domain" description="Transcription initiation factor TFIID subunit 2 TPR repeats" evidence="10">
    <location>
        <begin position="754"/>
        <end position="1039"/>
    </location>
</feature>
<comment type="subcellular location">
    <subcellularLocation>
        <location evidence="1">Nucleus</location>
    </subcellularLocation>
</comment>
<comment type="caution">
    <text evidence="11">The sequence shown here is derived from an EMBL/GenBank/DDBJ whole genome shotgun (WGS) entry which is preliminary data.</text>
</comment>
<keyword evidence="12" id="KW-1185">Reference proteome</keyword>
<dbReference type="GO" id="GO:0000976">
    <property type="term" value="F:transcription cis-regulatory region binding"/>
    <property type="evidence" value="ECO:0007669"/>
    <property type="project" value="TreeGrafter"/>
</dbReference>
<dbReference type="Gene3D" id="2.60.40.1730">
    <property type="entry name" value="tricorn interacting facor f3 domain"/>
    <property type="match status" value="1"/>
</dbReference>
<evidence type="ECO:0000256" key="1">
    <source>
        <dbReference type="ARBA" id="ARBA00004123"/>
    </source>
</evidence>
<dbReference type="Gene3D" id="1.10.390.10">
    <property type="entry name" value="Neutral Protease Domain 2"/>
    <property type="match status" value="1"/>
</dbReference>
<keyword evidence="6" id="KW-0539">Nucleus</keyword>
<accession>A0A5N6L599</accession>
<protein>
    <recommendedName>
        <fullName evidence="3">Transcription initiation factor TFIID subunit 2</fullName>
    </recommendedName>
    <alternativeName>
        <fullName evidence="7">TBP-associated factor 2</fullName>
    </alternativeName>
</protein>
<evidence type="ECO:0000256" key="8">
    <source>
        <dbReference type="SAM" id="MobiDB-lite"/>
    </source>
</evidence>
<comment type="similarity">
    <text evidence="2">Belongs to the TAF2 family.</text>
</comment>
<feature type="region of interest" description="Disordered" evidence="8">
    <location>
        <begin position="1317"/>
        <end position="1347"/>
    </location>
</feature>
<organism evidence="11 12">
    <name type="scientific">Carpinus fangiana</name>
    <dbReference type="NCBI Taxonomy" id="176857"/>
    <lineage>
        <taxon>Eukaryota</taxon>
        <taxon>Viridiplantae</taxon>
        <taxon>Streptophyta</taxon>
        <taxon>Embryophyta</taxon>
        <taxon>Tracheophyta</taxon>
        <taxon>Spermatophyta</taxon>
        <taxon>Magnoliopsida</taxon>
        <taxon>eudicotyledons</taxon>
        <taxon>Gunneridae</taxon>
        <taxon>Pentapetalae</taxon>
        <taxon>rosids</taxon>
        <taxon>fabids</taxon>
        <taxon>Fagales</taxon>
        <taxon>Betulaceae</taxon>
        <taxon>Carpinus</taxon>
    </lineage>
</organism>
<evidence type="ECO:0000256" key="2">
    <source>
        <dbReference type="ARBA" id="ARBA00010937"/>
    </source>
</evidence>
<evidence type="ECO:0000259" key="10">
    <source>
        <dbReference type="Pfam" id="PF25577"/>
    </source>
</evidence>
<dbReference type="Pfam" id="PF25577">
    <property type="entry name" value="TPR_TAF2_C"/>
    <property type="match status" value="1"/>
</dbReference>
<dbReference type="InterPro" id="IPR027268">
    <property type="entry name" value="Peptidase_M4/M1_CTD_sf"/>
</dbReference>
<evidence type="ECO:0000256" key="4">
    <source>
        <dbReference type="ARBA" id="ARBA00023015"/>
    </source>
</evidence>
<dbReference type="SUPFAM" id="SSF63737">
    <property type="entry name" value="Leukotriene A4 hydrolase N-terminal domain"/>
    <property type="match status" value="1"/>
</dbReference>
<keyword evidence="4" id="KW-0805">Transcription regulation</keyword>
<evidence type="ECO:0000256" key="6">
    <source>
        <dbReference type="ARBA" id="ARBA00023242"/>
    </source>
</evidence>
<dbReference type="Proteomes" id="UP000327013">
    <property type="component" value="Unassembled WGS sequence"/>
</dbReference>
<dbReference type="PANTHER" id="PTHR15137">
    <property type="entry name" value="TRANSCRIPTION INITIATION FACTOR TFIID"/>
    <property type="match status" value="1"/>
</dbReference>
<dbReference type="InterPro" id="IPR057991">
    <property type="entry name" value="TPR_TAF2_C"/>
</dbReference>
<name>A0A5N6L599_9ROSI</name>
<dbReference type="GO" id="GO:0003682">
    <property type="term" value="F:chromatin binding"/>
    <property type="evidence" value="ECO:0007669"/>
    <property type="project" value="TreeGrafter"/>
</dbReference>
<feature type="compositionally biased region" description="Polar residues" evidence="8">
    <location>
        <begin position="1283"/>
        <end position="1295"/>
    </location>
</feature>
<evidence type="ECO:0000256" key="3">
    <source>
        <dbReference type="ARBA" id="ARBA00017363"/>
    </source>
</evidence>
<gene>
    <name evidence="11" type="ORF">FH972_025999</name>
</gene>
<evidence type="ECO:0000313" key="11">
    <source>
        <dbReference type="EMBL" id="KAB8621888.1"/>
    </source>
</evidence>
<dbReference type="InterPro" id="IPR057345">
    <property type="entry name" value="Ig-like_TAF2"/>
</dbReference>
<reference evidence="11 12" key="1">
    <citation type="submission" date="2019-06" db="EMBL/GenBank/DDBJ databases">
        <title>A chromosomal-level reference genome of Carpinus fangiana (Coryloideae, Betulaceae).</title>
        <authorList>
            <person name="Yang X."/>
            <person name="Wang Z."/>
            <person name="Zhang L."/>
            <person name="Hao G."/>
            <person name="Liu J."/>
            <person name="Yang Y."/>
        </authorList>
    </citation>
    <scope>NUCLEOTIDE SEQUENCE [LARGE SCALE GENOMIC DNA]</scope>
    <source>
        <strain evidence="11">Cfa_2016G</strain>
        <tissue evidence="11">Leaf</tissue>
    </source>
</reference>
<evidence type="ECO:0000259" key="9">
    <source>
        <dbReference type="Pfam" id="PF25316"/>
    </source>
</evidence>
<dbReference type="FunFam" id="1.10.390.10:FF:000011">
    <property type="entry name" value="Transcription initiation factor TFIID subunit"/>
    <property type="match status" value="1"/>
</dbReference>
<dbReference type="EMBL" id="VIBQ01000075">
    <property type="protein sequence ID" value="KAB8621888.1"/>
    <property type="molecule type" value="Genomic_DNA"/>
</dbReference>
<feature type="region of interest" description="Disordered" evidence="8">
    <location>
        <begin position="1362"/>
        <end position="1455"/>
    </location>
</feature>
<evidence type="ECO:0000256" key="5">
    <source>
        <dbReference type="ARBA" id="ARBA00023163"/>
    </source>
</evidence>
<keyword evidence="5" id="KW-0804">Transcription</keyword>
<dbReference type="InterPro" id="IPR037813">
    <property type="entry name" value="TAF2"/>
</dbReference>
<dbReference type="GO" id="GO:0005669">
    <property type="term" value="C:transcription factor TFIID complex"/>
    <property type="evidence" value="ECO:0007669"/>
    <property type="project" value="InterPro"/>
</dbReference>
<dbReference type="PANTHER" id="PTHR15137:SF9">
    <property type="entry name" value="TRANSCRIPTION INITIATION FACTOR TFIID SUBUNIT 2"/>
    <property type="match status" value="1"/>
</dbReference>
<dbReference type="GO" id="GO:0006367">
    <property type="term" value="P:transcription initiation at RNA polymerase II promoter"/>
    <property type="evidence" value="ECO:0007669"/>
    <property type="project" value="TreeGrafter"/>
</dbReference>
<evidence type="ECO:0000256" key="7">
    <source>
        <dbReference type="ARBA" id="ARBA00076306"/>
    </source>
</evidence>
<dbReference type="Pfam" id="PF25316">
    <property type="entry name" value="TAF2_3rd"/>
    <property type="match status" value="1"/>
</dbReference>
<feature type="domain" description="Transcription initiation factor TFIID subunit 2 Ig-like" evidence="9">
    <location>
        <begin position="570"/>
        <end position="752"/>
    </location>
</feature>
<dbReference type="InterPro" id="IPR042097">
    <property type="entry name" value="Aminopeptidase_N-like_N_sf"/>
</dbReference>
<feature type="region of interest" description="Disordered" evidence="8">
    <location>
        <begin position="1275"/>
        <end position="1295"/>
    </location>
</feature>
<dbReference type="OrthoDB" id="308861at2759"/>